<proteinExistence type="predicted"/>
<reference evidence="4" key="1">
    <citation type="journal article" date="2019" name="Int. J. Syst. Evol. Microbiol.">
        <title>The Global Catalogue of Microorganisms (GCM) 10K type strain sequencing project: providing services to taxonomists for standard genome sequencing and annotation.</title>
        <authorList>
            <consortium name="The Broad Institute Genomics Platform"/>
            <consortium name="The Broad Institute Genome Sequencing Center for Infectious Disease"/>
            <person name="Wu L."/>
            <person name="Ma J."/>
        </authorList>
    </citation>
    <scope>NUCLEOTIDE SEQUENCE [LARGE SCALE GENOMIC DNA]</scope>
    <source>
        <strain evidence="4">KCTC 22437</strain>
    </source>
</reference>
<keyword evidence="4" id="KW-1185">Reference proteome</keyword>
<dbReference type="Proteomes" id="UP001597557">
    <property type="component" value="Unassembled WGS sequence"/>
</dbReference>
<evidence type="ECO:0000313" key="4">
    <source>
        <dbReference type="Proteomes" id="UP001597557"/>
    </source>
</evidence>
<accession>A0ABW5YBV3</accession>
<keyword evidence="2" id="KW-0732">Signal</keyword>
<evidence type="ECO:0000256" key="1">
    <source>
        <dbReference type="SAM" id="MobiDB-lite"/>
    </source>
</evidence>
<dbReference type="RefSeq" id="WP_377184796.1">
    <property type="nucleotide sequence ID" value="NZ_JBHUPD010000002.1"/>
</dbReference>
<feature type="signal peptide" evidence="2">
    <location>
        <begin position="1"/>
        <end position="23"/>
    </location>
</feature>
<feature type="region of interest" description="Disordered" evidence="1">
    <location>
        <begin position="34"/>
        <end position="69"/>
    </location>
</feature>
<organism evidence="3 4">
    <name type="scientific">Mucilaginibacter ximonensis</name>
    <dbReference type="NCBI Taxonomy" id="538021"/>
    <lineage>
        <taxon>Bacteria</taxon>
        <taxon>Pseudomonadati</taxon>
        <taxon>Bacteroidota</taxon>
        <taxon>Sphingobacteriia</taxon>
        <taxon>Sphingobacteriales</taxon>
        <taxon>Sphingobacteriaceae</taxon>
        <taxon>Mucilaginibacter</taxon>
    </lineage>
</organism>
<evidence type="ECO:0000256" key="2">
    <source>
        <dbReference type="SAM" id="SignalP"/>
    </source>
</evidence>
<evidence type="ECO:0000313" key="3">
    <source>
        <dbReference type="EMBL" id="MFD2872756.1"/>
    </source>
</evidence>
<feature type="chain" id="PRO_5047227540" description="Pentapeptide MXKDX repeat protein" evidence="2">
    <location>
        <begin position="24"/>
        <end position="69"/>
    </location>
</feature>
<protein>
    <recommendedName>
        <fullName evidence="5">Pentapeptide MXKDX repeat protein</fullName>
    </recommendedName>
</protein>
<feature type="compositionally biased region" description="Basic and acidic residues" evidence="1">
    <location>
        <begin position="35"/>
        <end position="46"/>
    </location>
</feature>
<sequence length="69" mass="7642">MKTISRTLIAAAILATLSFNLQAATVKPSMVDTGKMSKMDKKMDKKMSKKMAPKKMAKDTGKMKKMSKM</sequence>
<gene>
    <name evidence="3" type="ORF">ACFS5N_09770</name>
</gene>
<evidence type="ECO:0008006" key="5">
    <source>
        <dbReference type="Google" id="ProtNLM"/>
    </source>
</evidence>
<comment type="caution">
    <text evidence="3">The sequence shown here is derived from an EMBL/GenBank/DDBJ whole genome shotgun (WGS) entry which is preliminary data.</text>
</comment>
<dbReference type="EMBL" id="JBHUPD010000002">
    <property type="protein sequence ID" value="MFD2872756.1"/>
    <property type="molecule type" value="Genomic_DNA"/>
</dbReference>
<name>A0ABW5YBV3_9SPHI</name>